<feature type="repeat" description="ANK" evidence="2">
    <location>
        <begin position="1088"/>
        <end position="1120"/>
    </location>
</feature>
<dbReference type="PROSITE" id="PS50088">
    <property type="entry name" value="ANK_REPEAT"/>
    <property type="match status" value="3"/>
</dbReference>
<dbReference type="SUPFAM" id="SSF48403">
    <property type="entry name" value="Ankyrin repeat"/>
    <property type="match status" value="1"/>
</dbReference>
<dbReference type="Pfam" id="PF24883">
    <property type="entry name" value="NPHP3_N"/>
    <property type="match status" value="1"/>
</dbReference>
<evidence type="ECO:0000313" key="6">
    <source>
        <dbReference type="Proteomes" id="UP000530670"/>
    </source>
</evidence>
<dbReference type="SMART" id="SM00248">
    <property type="entry name" value="ANK"/>
    <property type="match status" value="5"/>
</dbReference>
<dbReference type="Gene3D" id="3.40.50.300">
    <property type="entry name" value="P-loop containing nucleotide triphosphate hydrolases"/>
    <property type="match status" value="1"/>
</dbReference>
<protein>
    <submittedName>
        <fullName evidence="5">NACHT domain protein</fullName>
    </submittedName>
</protein>
<feature type="compositionally biased region" description="Basic and acidic residues" evidence="3">
    <location>
        <begin position="221"/>
        <end position="243"/>
    </location>
</feature>
<dbReference type="InterPro" id="IPR007111">
    <property type="entry name" value="NACHT_NTPase"/>
</dbReference>
<dbReference type="PANTHER" id="PTHR10039:SF10">
    <property type="entry name" value="NACHT DOMAIN-CONTAINING PROTEIN"/>
    <property type="match status" value="1"/>
</dbReference>
<evidence type="ECO:0000256" key="2">
    <source>
        <dbReference type="PROSITE-ProRule" id="PRU00023"/>
    </source>
</evidence>
<dbReference type="InterPro" id="IPR056884">
    <property type="entry name" value="NPHP3-like_N"/>
</dbReference>
<evidence type="ECO:0000256" key="3">
    <source>
        <dbReference type="SAM" id="MobiDB-lite"/>
    </source>
</evidence>
<name>A0A8H5QB46_9HYPO</name>
<reference evidence="5 6" key="1">
    <citation type="submission" date="2020-05" db="EMBL/GenBank/DDBJ databases">
        <title>Identification and distribution of gene clusters putatively required for synthesis of sphingolipid metabolism inhibitors in phylogenetically diverse species of the filamentous fungus Fusarium.</title>
        <authorList>
            <person name="Kim H.-S."/>
            <person name="Busman M."/>
            <person name="Brown D.W."/>
            <person name="Divon H."/>
            <person name="Uhlig S."/>
            <person name="Proctor R.H."/>
        </authorList>
    </citation>
    <scope>NUCLEOTIDE SEQUENCE [LARGE SCALE GENOMIC DNA]</scope>
    <source>
        <strain evidence="5 6">NRRL 66243</strain>
    </source>
</reference>
<feature type="repeat" description="ANK" evidence="2">
    <location>
        <begin position="916"/>
        <end position="948"/>
    </location>
</feature>
<dbReference type="InterPro" id="IPR002110">
    <property type="entry name" value="Ankyrin_rpt"/>
</dbReference>
<dbReference type="GeneID" id="59299593"/>
<dbReference type="EMBL" id="JAAQRI010000550">
    <property type="protein sequence ID" value="KAF5612210.1"/>
    <property type="molecule type" value="Genomic_DNA"/>
</dbReference>
<dbReference type="Pfam" id="PF12796">
    <property type="entry name" value="Ank_2"/>
    <property type="match status" value="1"/>
</dbReference>
<keyword evidence="6" id="KW-1185">Reference proteome</keyword>
<dbReference type="Gene3D" id="1.25.40.20">
    <property type="entry name" value="Ankyrin repeat-containing domain"/>
    <property type="match status" value="2"/>
</dbReference>
<dbReference type="SUPFAM" id="SSF52540">
    <property type="entry name" value="P-loop containing nucleoside triphosphate hydrolases"/>
    <property type="match status" value="1"/>
</dbReference>
<organism evidence="5 6">
    <name type="scientific">Fusarium tjaetaba</name>
    <dbReference type="NCBI Taxonomy" id="1567544"/>
    <lineage>
        <taxon>Eukaryota</taxon>
        <taxon>Fungi</taxon>
        <taxon>Dikarya</taxon>
        <taxon>Ascomycota</taxon>
        <taxon>Pezizomycotina</taxon>
        <taxon>Sordariomycetes</taxon>
        <taxon>Hypocreomycetidae</taxon>
        <taxon>Hypocreales</taxon>
        <taxon>Nectriaceae</taxon>
        <taxon>Fusarium</taxon>
        <taxon>Fusarium fujikuroi species complex</taxon>
    </lineage>
</organism>
<evidence type="ECO:0000256" key="1">
    <source>
        <dbReference type="ARBA" id="ARBA00022737"/>
    </source>
</evidence>
<feature type="domain" description="NACHT" evidence="4">
    <location>
        <begin position="323"/>
        <end position="465"/>
    </location>
</feature>
<evidence type="ECO:0000259" key="4">
    <source>
        <dbReference type="PROSITE" id="PS50837"/>
    </source>
</evidence>
<dbReference type="InterPro" id="IPR036770">
    <property type="entry name" value="Ankyrin_rpt-contain_sf"/>
</dbReference>
<dbReference type="PROSITE" id="PS50297">
    <property type="entry name" value="ANK_REP_REGION"/>
    <property type="match status" value="2"/>
</dbReference>
<proteinExistence type="predicted"/>
<feature type="region of interest" description="Disordered" evidence="3">
    <location>
        <begin position="221"/>
        <end position="245"/>
    </location>
</feature>
<sequence>MDLTQSSQAVTTSIPKKGDQTLQDAINSFRAVLTPKQLAEFECIRSVPDTDAVLVFTAELDLQRQNQKGKSIARRLFPFLQAVHNFTSVIDTLVSSSPTIAALVWGSVKMTMMIMLNAASYYEAFVELCMELGRICPRFEQYQALFPASERLQDALCTFNACIIQCCRRVIAMPKSWSGWTSPLNPLNPSFWQSFKQAFDSDLQKLRGYSKNVNKEIRLAADQSQHRNNELQRLENEQADRSRRSLSHFMSRTRDELETMQRLQIIRREEVERENKQKLLDSLSTYDYVKPLKQARQKRYPKSAEWIFGTDEFKRWIDGTTPGLLWCSGKMGSGKSIICASVIDYLLTERSSAQSRVTFFFSRFDDSESMKPETILRALARQLVTIQDVSGDIKQALETIQNTPEDISSELSQLLPRLLSRKGAPSWVILDGIDECQREERQTFIKLLKTMLDDGVNAKLFITSRDHPNPIFNGASVNLGQVSMNCSLAQDGMAQFVDQAVQKCLDSEELLVSDQTLINEIKDTLVKHADGMILWATLILRHLCVQPNNEKIREAIALRNLPRNLTEIFNRILDRIVSDEKKNIVQALLPWIVAAKQPLTLSQLEECCLVTPLQEHTIRDRYVNGIHLIDNWFQGLIEIDYETKTVHFIHACVQQFFITASDNPNFTDFHIRIQDADRHIGEICVTYLNFNDFKTPLAQARPPLPPMAPDEICQKALSNEWNWPRFLGLSQKVRGHKRQAANISGTIATCTRARDATIQETIILDHPFLAYASAHWLSHSVNFDEGQCQTWSLWKNMIMYGHELAASPVSEEDHQAIDKALVLWATQNRHSAILYIVSASTKLSEQYHTALFDYVLKDNDVNFLQRMLDAKKWDTELISLCRRAAYNGRLEIIESLFEAGVNMNMPDFTETSQAWSYHLPLTAAVEKGHVKVVEYLLRKGAHPNLQEDIYHTELDAAAKLGGSKGLQVCRLLIDAGANVKNGQALLWSSARGERDITKLLLNAGADVNATYPTVPWELQYVGVEINYPLLSPCANVNKQNGGTFVYRRRTALLAAFSVSKPEVNIIELLVRAGADEGAAPNGRPDLYTKDTPLVLAAKGGSFDIIHYLLDNGARVISFDRIAAEIPADLKSEKDYEELLTRLKRAGQS</sequence>
<dbReference type="InterPro" id="IPR027417">
    <property type="entry name" value="P-loop_NTPase"/>
</dbReference>
<accession>A0A8H5QB46</accession>
<dbReference type="AlphaFoldDB" id="A0A8H5QB46"/>
<dbReference type="Proteomes" id="UP000530670">
    <property type="component" value="Unassembled WGS sequence"/>
</dbReference>
<dbReference type="PROSITE" id="PS50837">
    <property type="entry name" value="NACHT"/>
    <property type="match status" value="1"/>
</dbReference>
<dbReference type="Pfam" id="PF24809">
    <property type="entry name" value="DUF7708"/>
    <property type="match status" value="1"/>
</dbReference>
<dbReference type="PANTHER" id="PTHR10039">
    <property type="entry name" value="AMELOGENIN"/>
    <property type="match status" value="1"/>
</dbReference>
<gene>
    <name evidence="5" type="ORF">FTJAE_14116</name>
</gene>
<dbReference type="RefSeq" id="XP_037198868.1">
    <property type="nucleotide sequence ID" value="XM_037347323.1"/>
</dbReference>
<dbReference type="OrthoDB" id="7464126at2759"/>
<dbReference type="Pfam" id="PF00023">
    <property type="entry name" value="Ank"/>
    <property type="match status" value="1"/>
</dbReference>
<keyword evidence="2" id="KW-0040">ANK repeat</keyword>
<comment type="caution">
    <text evidence="5">The sequence shown here is derived from an EMBL/GenBank/DDBJ whole genome shotgun (WGS) entry which is preliminary data.</text>
</comment>
<feature type="repeat" description="ANK" evidence="2">
    <location>
        <begin position="980"/>
        <end position="1012"/>
    </location>
</feature>
<keyword evidence="1" id="KW-0677">Repeat</keyword>
<evidence type="ECO:0000313" key="5">
    <source>
        <dbReference type="EMBL" id="KAF5612210.1"/>
    </source>
</evidence>
<dbReference type="InterPro" id="IPR056125">
    <property type="entry name" value="DUF7708"/>
</dbReference>